<accession>A0ABS1B593</accession>
<protein>
    <submittedName>
        <fullName evidence="2">Uncharacterized protein</fullName>
    </submittedName>
</protein>
<feature type="region of interest" description="Disordered" evidence="1">
    <location>
        <begin position="1"/>
        <end position="21"/>
    </location>
</feature>
<reference evidence="2 3" key="1">
    <citation type="submission" date="2020-12" db="EMBL/GenBank/DDBJ databases">
        <title>Brachybacterium sp. MASK1Z-5, whole genome shotgun sequence.</title>
        <authorList>
            <person name="Tuo L."/>
        </authorList>
    </citation>
    <scope>NUCLEOTIDE SEQUENCE [LARGE SCALE GENOMIC DNA]</scope>
    <source>
        <strain evidence="2 3">MASK1Z-5</strain>
    </source>
</reference>
<keyword evidence="3" id="KW-1185">Reference proteome</keyword>
<evidence type="ECO:0000313" key="2">
    <source>
        <dbReference type="EMBL" id="MBK0329801.1"/>
    </source>
</evidence>
<evidence type="ECO:0000256" key="1">
    <source>
        <dbReference type="SAM" id="MobiDB-lite"/>
    </source>
</evidence>
<dbReference type="Proteomes" id="UP000612352">
    <property type="component" value="Unassembled WGS sequence"/>
</dbReference>
<gene>
    <name evidence="2" type="ORF">I8D64_00045</name>
</gene>
<proteinExistence type="predicted"/>
<comment type="caution">
    <text evidence="2">The sequence shown here is derived from an EMBL/GenBank/DDBJ whole genome shotgun (WGS) entry which is preliminary data.</text>
</comment>
<dbReference type="RefSeq" id="WP_200500500.1">
    <property type="nucleotide sequence ID" value="NZ_JAEDAJ010000001.1"/>
</dbReference>
<evidence type="ECO:0000313" key="3">
    <source>
        <dbReference type="Proteomes" id="UP000612352"/>
    </source>
</evidence>
<sequence>MTASRADAGEPGETPTDATRAVSGALRRTNHAGRSVTLAEGVAVAGGAAIVLAARGLRADALAVAAVGGLGLADDVLEPWLRSRGITPTKGLRGHLGALRRGRLTTGAAKALGIPVVCLLDAAAARARTASGVGPHTATSTGADALPAGAGDLAGALVDTGVAAGAANLANLLDLRPGRALKATTACALVLAVPPARSPRAQEGRTLAVIAALAGLAALPGDLAERGMLGDTGANALGALVGAAAARRLPAGPRLLVLGGLGALTLASERVSFSAVIDATPALRRLDRWGRRAAAPEQVGDEGSTPS</sequence>
<organism evidence="2 3">
    <name type="scientific">Brachybacterium halotolerans</name>
    <dbReference type="NCBI Taxonomy" id="2795215"/>
    <lineage>
        <taxon>Bacteria</taxon>
        <taxon>Bacillati</taxon>
        <taxon>Actinomycetota</taxon>
        <taxon>Actinomycetes</taxon>
        <taxon>Micrococcales</taxon>
        <taxon>Dermabacteraceae</taxon>
        <taxon>Brachybacterium</taxon>
    </lineage>
</organism>
<name>A0ABS1B593_9MICO</name>
<dbReference type="EMBL" id="JAEDAJ010000001">
    <property type="protein sequence ID" value="MBK0329801.1"/>
    <property type="molecule type" value="Genomic_DNA"/>
</dbReference>